<evidence type="ECO:0000313" key="2">
    <source>
        <dbReference type="Proteomes" id="UP001476807"/>
    </source>
</evidence>
<dbReference type="RefSeq" id="WP_350412668.1">
    <property type="nucleotide sequence ID" value="NZ_JBEOKT010000009.1"/>
</dbReference>
<accession>A0ABV1RVZ8</accession>
<reference evidence="1 2" key="1">
    <citation type="submission" date="2024-06" db="EMBL/GenBank/DDBJ databases">
        <title>Pontibacter populi HYL7-15.</title>
        <authorList>
            <person name="Kim M.K."/>
        </authorList>
    </citation>
    <scope>NUCLEOTIDE SEQUENCE [LARGE SCALE GENOMIC DNA]</scope>
    <source>
        <strain evidence="1 2">HYL7-15</strain>
    </source>
</reference>
<sequence>MRFLQTSLILSLLFTNIVTSDAQELTRKSTKDYNIFEKYFVLKADKETKHGQYLSYYSDYFFEDYIIEFGDYDNNLKTGNWFSFYHRDPSNFLKAAGSFVKGKKEGAWSYYYMDDSVTLYTSFGTQKTTRIIRPKKASERYQFEVSPEKYKMSSAGNYSNDAKSGIWEYYSVSGKLIHVYDHTANKLIENNHKQPDSTLIYLGGLDRFFNYYRAAQHDMNLQKPIAITKPTQAVYEIGNDGNYILTESFGDKSFLNHVDKIMNSIPQEWIFQDGTVKEKIQIIYTATYPKVEKKAPFSINLKFVPVIQE</sequence>
<organism evidence="1 2">
    <name type="scientific">Pontibacter populi</name>
    <dbReference type="NCBI Taxonomy" id="890055"/>
    <lineage>
        <taxon>Bacteria</taxon>
        <taxon>Pseudomonadati</taxon>
        <taxon>Bacteroidota</taxon>
        <taxon>Cytophagia</taxon>
        <taxon>Cytophagales</taxon>
        <taxon>Hymenobacteraceae</taxon>
        <taxon>Pontibacter</taxon>
    </lineage>
</organism>
<comment type="caution">
    <text evidence="1">The sequence shown here is derived from an EMBL/GenBank/DDBJ whole genome shotgun (WGS) entry which is preliminary data.</text>
</comment>
<dbReference type="Proteomes" id="UP001476807">
    <property type="component" value="Unassembled WGS sequence"/>
</dbReference>
<evidence type="ECO:0000313" key="1">
    <source>
        <dbReference type="EMBL" id="MER2998217.1"/>
    </source>
</evidence>
<dbReference type="SUPFAM" id="SSF82185">
    <property type="entry name" value="Histone H3 K4-specific methyltransferase SET7/9 N-terminal domain"/>
    <property type="match status" value="1"/>
</dbReference>
<gene>
    <name evidence="1" type="ORF">ABS362_11735</name>
</gene>
<name>A0ABV1RVZ8_9BACT</name>
<keyword evidence="2" id="KW-1185">Reference proteome</keyword>
<dbReference type="EMBL" id="JBEOKT010000009">
    <property type="protein sequence ID" value="MER2998217.1"/>
    <property type="molecule type" value="Genomic_DNA"/>
</dbReference>
<proteinExistence type="predicted"/>
<protein>
    <submittedName>
        <fullName evidence="1">Uncharacterized protein</fullName>
    </submittedName>
</protein>